<dbReference type="Proteomes" id="UP001300692">
    <property type="component" value="Unassembled WGS sequence"/>
</dbReference>
<accession>A0ABT3CT74</accession>
<evidence type="ECO:0000313" key="1">
    <source>
        <dbReference type="EMBL" id="MCV9386443.1"/>
    </source>
</evidence>
<reference evidence="1 2" key="1">
    <citation type="submission" date="2022-10" db="EMBL/GenBank/DDBJ databases">
        <title>Comparative genomics and taxonomic characterization of three novel marine species of genus Reichenbachiella exhibiting antioxidant and polysaccharide degradation activities.</title>
        <authorList>
            <person name="Muhammad N."/>
            <person name="Lee Y.-J."/>
            <person name="Ko J."/>
            <person name="Kim S.-G."/>
        </authorList>
    </citation>
    <scope>NUCLEOTIDE SEQUENCE [LARGE SCALE GENOMIC DNA]</scope>
    <source>
        <strain evidence="1 2">ABR2-5</strain>
    </source>
</reference>
<comment type="caution">
    <text evidence="1">The sequence shown here is derived from an EMBL/GenBank/DDBJ whole genome shotgun (WGS) entry which is preliminary data.</text>
</comment>
<sequence>MLARIALTSKHCLFLLALNKSSPNSLGELPNCIGQQMDSFGAILLVEKRLGDN</sequence>
<dbReference type="RefSeq" id="WP_264137231.1">
    <property type="nucleotide sequence ID" value="NZ_JAOYOD010000001.1"/>
</dbReference>
<proteinExistence type="predicted"/>
<name>A0ABT3CT74_9BACT</name>
<evidence type="ECO:0000313" key="2">
    <source>
        <dbReference type="Proteomes" id="UP001300692"/>
    </source>
</evidence>
<organism evidence="1 2">
    <name type="scientific">Reichenbachiella ulvae</name>
    <dbReference type="NCBI Taxonomy" id="2980104"/>
    <lineage>
        <taxon>Bacteria</taxon>
        <taxon>Pseudomonadati</taxon>
        <taxon>Bacteroidota</taxon>
        <taxon>Cytophagia</taxon>
        <taxon>Cytophagales</taxon>
        <taxon>Reichenbachiellaceae</taxon>
        <taxon>Reichenbachiella</taxon>
    </lineage>
</organism>
<gene>
    <name evidence="1" type="ORF">N7U62_07195</name>
</gene>
<protein>
    <submittedName>
        <fullName evidence="1">Uncharacterized protein</fullName>
    </submittedName>
</protein>
<dbReference type="EMBL" id="JAOYOD010000001">
    <property type="protein sequence ID" value="MCV9386443.1"/>
    <property type="molecule type" value="Genomic_DNA"/>
</dbReference>
<keyword evidence="2" id="KW-1185">Reference proteome</keyword>